<gene>
    <name evidence="1" type="ORF">N0F65_003307</name>
</gene>
<keyword evidence="2" id="KW-1185">Reference proteome</keyword>
<name>A0AAV2YSH4_9STRA</name>
<proteinExistence type="predicted"/>
<dbReference type="Proteomes" id="UP001146120">
    <property type="component" value="Unassembled WGS sequence"/>
</dbReference>
<sequence>MDSTKKLATIGRTRFHTYQYRADDGVRTAGLDRWYVSASRYPWLLDTTTCIPGVDSDHIGVITTLLDPNQRTRQPTTRQVLAKSPYVRDLQNAAVSELLLQWSPAFLALHDPDDVVRVWEELKVSMRILLGQNKNGRTASG</sequence>
<organism evidence="1 2">
    <name type="scientific">Lagenidium giganteum</name>
    <dbReference type="NCBI Taxonomy" id="4803"/>
    <lineage>
        <taxon>Eukaryota</taxon>
        <taxon>Sar</taxon>
        <taxon>Stramenopiles</taxon>
        <taxon>Oomycota</taxon>
        <taxon>Peronosporomycetes</taxon>
        <taxon>Pythiales</taxon>
        <taxon>Pythiaceae</taxon>
    </lineage>
</organism>
<protein>
    <recommendedName>
        <fullName evidence="3">Endonuclease</fullName>
    </recommendedName>
</protein>
<dbReference type="AlphaFoldDB" id="A0AAV2YSH4"/>
<dbReference type="EMBL" id="DAKRPA010000123">
    <property type="protein sequence ID" value="DAZ97880.1"/>
    <property type="molecule type" value="Genomic_DNA"/>
</dbReference>
<accession>A0AAV2YSH4</accession>
<comment type="caution">
    <text evidence="1">The sequence shown here is derived from an EMBL/GenBank/DDBJ whole genome shotgun (WGS) entry which is preliminary data.</text>
</comment>
<evidence type="ECO:0000313" key="1">
    <source>
        <dbReference type="EMBL" id="DAZ97880.1"/>
    </source>
</evidence>
<reference evidence="1" key="1">
    <citation type="submission" date="2022-11" db="EMBL/GenBank/DDBJ databases">
        <authorList>
            <person name="Morgan W.R."/>
            <person name="Tartar A."/>
        </authorList>
    </citation>
    <scope>NUCLEOTIDE SEQUENCE</scope>
    <source>
        <strain evidence="1">ARSEF 373</strain>
    </source>
</reference>
<evidence type="ECO:0000313" key="2">
    <source>
        <dbReference type="Proteomes" id="UP001146120"/>
    </source>
</evidence>
<reference evidence="1" key="2">
    <citation type="journal article" date="2023" name="Microbiol Resour">
        <title>Decontamination and Annotation of the Draft Genome Sequence of the Oomycete Lagenidium giganteum ARSEF 373.</title>
        <authorList>
            <person name="Morgan W.R."/>
            <person name="Tartar A."/>
        </authorList>
    </citation>
    <scope>NUCLEOTIDE SEQUENCE</scope>
    <source>
        <strain evidence="1">ARSEF 373</strain>
    </source>
</reference>
<evidence type="ECO:0008006" key="3">
    <source>
        <dbReference type="Google" id="ProtNLM"/>
    </source>
</evidence>